<dbReference type="SUPFAM" id="SSF140959">
    <property type="entry name" value="Indolic compounds 2,3-dioxygenase-like"/>
    <property type="match status" value="1"/>
</dbReference>
<gene>
    <name evidence="5" type="ORF">HK099_008483</name>
</gene>
<reference evidence="5" key="1">
    <citation type="submission" date="2020-05" db="EMBL/GenBank/DDBJ databases">
        <title>Phylogenomic resolution of chytrid fungi.</title>
        <authorList>
            <person name="Stajich J.E."/>
            <person name="Amses K."/>
            <person name="Simmons R."/>
            <person name="Seto K."/>
            <person name="Myers J."/>
            <person name="Bonds A."/>
            <person name="Quandt C.A."/>
            <person name="Barry K."/>
            <person name="Liu P."/>
            <person name="Grigoriev I."/>
            <person name="Longcore J.E."/>
            <person name="James T.Y."/>
        </authorList>
    </citation>
    <scope>NUCLEOTIDE SEQUENCE</scope>
    <source>
        <strain evidence="5">JEL0476</strain>
    </source>
</reference>
<evidence type="ECO:0000256" key="3">
    <source>
        <dbReference type="ARBA" id="ARBA00023004"/>
    </source>
</evidence>
<dbReference type="GO" id="GO:0020037">
    <property type="term" value="F:heme binding"/>
    <property type="evidence" value="ECO:0007669"/>
    <property type="project" value="InterPro"/>
</dbReference>
<sequence>MPEQISSNPKIPTLFDHGLNSKTGFLPRNNVASIALPNFYRHWEYLFENLIPFIRDRTIRTKILELPMFTVDNLETEADWDRAYLVLSFLGQTYIWGDTVNDEVLTKLPINISVPWCYISNRLSLLPIITYKAVEHFNLVVENPDKPWDISNLSMKYTFTGTYDESWFYLISVAIESEGAKAMQPILDAIDAIEKKDHKTIHRALKILIEVLVELAVILGKMHLHCNADIFYNRVRPYQTGWENSKHHPEGVYYEGVPDQTSPPVPKEGLPKKGSYQKYAGGSAGQSPMIHFLDIVLGVVHYSTKKPGEETHKKSVYIYEMRKYMSGKQREFLRRLEEE</sequence>
<dbReference type="InterPro" id="IPR000898">
    <property type="entry name" value="Indolamine_dOase"/>
</dbReference>
<evidence type="ECO:0000313" key="6">
    <source>
        <dbReference type="Proteomes" id="UP001211065"/>
    </source>
</evidence>
<accession>A0AAD5TVS3</accession>
<dbReference type="InterPro" id="IPR037217">
    <property type="entry name" value="Trp/Indoleamine_2_3_dOase-like"/>
</dbReference>
<dbReference type="PANTHER" id="PTHR28657:SF5">
    <property type="entry name" value="INDOLEAMINE 2,3-DIOXYGENASE"/>
    <property type="match status" value="1"/>
</dbReference>
<feature type="non-terminal residue" evidence="5">
    <location>
        <position position="339"/>
    </location>
</feature>
<evidence type="ECO:0000256" key="1">
    <source>
        <dbReference type="ARBA" id="ARBA00007119"/>
    </source>
</evidence>
<evidence type="ECO:0000256" key="2">
    <source>
        <dbReference type="ARBA" id="ARBA00022723"/>
    </source>
</evidence>
<dbReference type="Gene3D" id="1.20.58.480">
    <property type="match status" value="1"/>
</dbReference>
<organism evidence="5 6">
    <name type="scientific">Clydaea vesicula</name>
    <dbReference type="NCBI Taxonomy" id="447962"/>
    <lineage>
        <taxon>Eukaryota</taxon>
        <taxon>Fungi</taxon>
        <taxon>Fungi incertae sedis</taxon>
        <taxon>Chytridiomycota</taxon>
        <taxon>Chytridiomycota incertae sedis</taxon>
        <taxon>Chytridiomycetes</taxon>
        <taxon>Lobulomycetales</taxon>
        <taxon>Lobulomycetaceae</taxon>
        <taxon>Clydaea</taxon>
    </lineage>
</organism>
<dbReference type="Pfam" id="PF01231">
    <property type="entry name" value="IDO"/>
    <property type="match status" value="1"/>
</dbReference>
<evidence type="ECO:0008006" key="7">
    <source>
        <dbReference type="Google" id="ProtNLM"/>
    </source>
</evidence>
<feature type="region of interest" description="Disordered" evidence="4">
    <location>
        <begin position="253"/>
        <end position="279"/>
    </location>
</feature>
<keyword evidence="6" id="KW-1185">Reference proteome</keyword>
<keyword evidence="2" id="KW-0479">Metal-binding</keyword>
<dbReference type="Proteomes" id="UP001211065">
    <property type="component" value="Unassembled WGS sequence"/>
</dbReference>
<comment type="similarity">
    <text evidence="1">Belongs to the indoleamine 2,3-dioxygenase family.</text>
</comment>
<keyword evidence="3" id="KW-0408">Iron</keyword>
<dbReference type="PANTHER" id="PTHR28657">
    <property type="entry name" value="INDOLEAMINE 2,3-DIOXYGENASE"/>
    <property type="match status" value="1"/>
</dbReference>
<evidence type="ECO:0000313" key="5">
    <source>
        <dbReference type="EMBL" id="KAJ3209552.1"/>
    </source>
</evidence>
<evidence type="ECO:0000256" key="4">
    <source>
        <dbReference type="SAM" id="MobiDB-lite"/>
    </source>
</evidence>
<dbReference type="GO" id="GO:0046872">
    <property type="term" value="F:metal ion binding"/>
    <property type="evidence" value="ECO:0007669"/>
    <property type="project" value="UniProtKB-KW"/>
</dbReference>
<dbReference type="EMBL" id="JADGJW010000934">
    <property type="protein sequence ID" value="KAJ3209552.1"/>
    <property type="molecule type" value="Genomic_DNA"/>
</dbReference>
<dbReference type="GO" id="GO:0033754">
    <property type="term" value="F:indoleamine 2,3-dioxygenase activity"/>
    <property type="evidence" value="ECO:0007669"/>
    <property type="project" value="TreeGrafter"/>
</dbReference>
<dbReference type="GO" id="GO:0005737">
    <property type="term" value="C:cytoplasm"/>
    <property type="evidence" value="ECO:0007669"/>
    <property type="project" value="TreeGrafter"/>
</dbReference>
<protein>
    <recommendedName>
        <fullName evidence="7">Indoleamine 2,3-dioxygenase</fullName>
    </recommendedName>
</protein>
<proteinExistence type="inferred from homology"/>
<name>A0AAD5TVS3_9FUNG</name>
<dbReference type="GO" id="GO:0019441">
    <property type="term" value="P:L-tryptophan catabolic process to kynurenine"/>
    <property type="evidence" value="ECO:0007669"/>
    <property type="project" value="InterPro"/>
</dbReference>
<comment type="caution">
    <text evidence="5">The sequence shown here is derived from an EMBL/GenBank/DDBJ whole genome shotgun (WGS) entry which is preliminary data.</text>
</comment>
<dbReference type="AlphaFoldDB" id="A0AAD5TVS3"/>
<dbReference type="GO" id="GO:0034354">
    <property type="term" value="P:'de novo' NAD+ biosynthetic process from L-tryptophan"/>
    <property type="evidence" value="ECO:0007669"/>
    <property type="project" value="TreeGrafter"/>
</dbReference>